<feature type="region of interest" description="Disordered" evidence="1">
    <location>
        <begin position="146"/>
        <end position="178"/>
    </location>
</feature>
<proteinExistence type="predicted"/>
<sequence length="178" mass="19267">MPKSLAEHLSEVRRAIPVGDRDAQANSTAPINDHVDLSQYRPITPQEKALLTAMLHSSGPEALAFLPQLEDMMVKHSECTCGCPSLEFAPPPDETRTAYRYSNIVADMYGYANDVPPETNHGMMGLILWQAGGKLTGLEAYDLAGRPEGKPYPLPDLETIHTAEQTSTHGPGAPGSRS</sequence>
<reference evidence="2 3" key="1">
    <citation type="submission" date="2016-10" db="EMBL/GenBank/DDBJ databases">
        <authorList>
            <person name="de Groot N.N."/>
        </authorList>
    </citation>
    <scope>NUCLEOTIDE SEQUENCE [LARGE SCALE GENOMIC DNA]</scope>
    <source>
        <strain evidence="2 3">GAS232</strain>
    </source>
</reference>
<dbReference type="OrthoDB" id="122496at2"/>
<dbReference type="Proteomes" id="UP000182427">
    <property type="component" value="Chromosome I"/>
</dbReference>
<name>A0A1G7MZS3_9BACT</name>
<keyword evidence="3" id="KW-1185">Reference proteome</keyword>
<organism evidence="2 3">
    <name type="scientific">Terriglobus roseus</name>
    <dbReference type="NCBI Taxonomy" id="392734"/>
    <lineage>
        <taxon>Bacteria</taxon>
        <taxon>Pseudomonadati</taxon>
        <taxon>Acidobacteriota</taxon>
        <taxon>Terriglobia</taxon>
        <taxon>Terriglobales</taxon>
        <taxon>Acidobacteriaceae</taxon>
        <taxon>Terriglobus</taxon>
    </lineage>
</organism>
<protein>
    <submittedName>
        <fullName evidence="2">Uncharacterized protein</fullName>
    </submittedName>
</protein>
<dbReference type="RefSeq" id="WP_083345816.1">
    <property type="nucleotide sequence ID" value="NZ_LT629690.1"/>
</dbReference>
<dbReference type="AlphaFoldDB" id="A0A1G7MZS3"/>
<evidence type="ECO:0000313" key="2">
    <source>
        <dbReference type="EMBL" id="SDF67212.1"/>
    </source>
</evidence>
<evidence type="ECO:0000256" key="1">
    <source>
        <dbReference type="SAM" id="MobiDB-lite"/>
    </source>
</evidence>
<evidence type="ECO:0000313" key="3">
    <source>
        <dbReference type="Proteomes" id="UP000182427"/>
    </source>
</evidence>
<gene>
    <name evidence="2" type="ORF">SAMN05444167_2958</name>
</gene>
<dbReference type="EMBL" id="LT629690">
    <property type="protein sequence ID" value="SDF67212.1"/>
    <property type="molecule type" value="Genomic_DNA"/>
</dbReference>
<accession>A0A1G7MZS3</accession>